<dbReference type="EMBL" id="CP000453">
    <property type="protein sequence ID" value="ABI55463.1"/>
    <property type="molecule type" value="Genomic_DNA"/>
</dbReference>
<feature type="compositionally biased region" description="Gly residues" evidence="1">
    <location>
        <begin position="438"/>
        <end position="460"/>
    </location>
</feature>
<dbReference type="HOGENOM" id="CLU_629815_0_0_6"/>
<dbReference type="InterPro" id="IPR006626">
    <property type="entry name" value="PbH1"/>
</dbReference>
<evidence type="ECO:0000313" key="3">
    <source>
        <dbReference type="EMBL" id="ABI55463.1"/>
    </source>
</evidence>
<sequence>MAACWLIALLAPVGPALAGAAVTVDSAADLRQTLAQVEPVRVLQAHPSNYREVVRRLGPGDHLRLAAGAYPRSLRLDGVQGTAERPIIISGPSKGPPALFKGRRGANTLSLGTTAHIVLRHLTLDGGRENIAAVTLEAEADYSHDITLEHLTIRNYDGAQGNSGITTRAPAWNWTIRHNDIRRVGTGMYLGQPDGSAPFIGGLIENNVVAETLGYSIQIKHQNRRDLLPPMPDEPRRTVLRYNLLSKAEGGSSERARPNLLLGHFPPEGAGQHDRYLVYGNLFHENPHERLFQGEGNLFLYNNLFINHGGDGLIVLRHNHVPKEVQILNNTVLARGVGVRIDAPDRDYQQVVAGNAVFAEQPLAMARGVREAVNLTAPFERAAERLARPHGEGWDLDLYPQRGALRRDDPLPVSGADLPGFERDYNGRPREHETYGAYDGGAEGNPGRAAGVGPGAGPLH</sequence>
<feature type="signal peptide" evidence="2">
    <location>
        <begin position="1"/>
        <end position="20"/>
    </location>
</feature>
<dbReference type="RefSeq" id="WP_011627859.1">
    <property type="nucleotide sequence ID" value="NC_008340.1"/>
</dbReference>
<dbReference type="InterPro" id="IPR011050">
    <property type="entry name" value="Pectin_lyase_fold/virulence"/>
</dbReference>
<keyword evidence="4" id="KW-1185">Reference proteome</keyword>
<name>Q0ACH4_ALKEH</name>
<organism evidence="3 4">
    <name type="scientific">Alkalilimnicola ehrlichii (strain ATCC BAA-1101 / DSM 17681 / MLHE-1)</name>
    <dbReference type="NCBI Taxonomy" id="187272"/>
    <lineage>
        <taxon>Bacteria</taxon>
        <taxon>Pseudomonadati</taxon>
        <taxon>Pseudomonadota</taxon>
        <taxon>Gammaproteobacteria</taxon>
        <taxon>Chromatiales</taxon>
        <taxon>Ectothiorhodospiraceae</taxon>
        <taxon>Alkalilimnicola</taxon>
    </lineage>
</organism>
<dbReference type="SMART" id="SM00710">
    <property type="entry name" value="PbH1"/>
    <property type="match status" value="6"/>
</dbReference>
<keyword evidence="2" id="KW-0732">Signal</keyword>
<proteinExistence type="predicted"/>
<dbReference type="eggNOG" id="ENOG502Z982">
    <property type="taxonomic scope" value="Bacteria"/>
</dbReference>
<protein>
    <recommendedName>
        <fullName evidence="5">Right handed beta helix domain-containing protein</fullName>
    </recommendedName>
</protein>
<dbReference type="OrthoDB" id="5751322at2"/>
<dbReference type="Proteomes" id="UP000001962">
    <property type="component" value="Chromosome"/>
</dbReference>
<reference evidence="4" key="1">
    <citation type="submission" date="2006-08" db="EMBL/GenBank/DDBJ databases">
        <title>Complete sequence of Alkalilimnicola ehrilichei MLHE-1.</title>
        <authorList>
            <person name="Copeland A."/>
            <person name="Lucas S."/>
            <person name="Lapidus A."/>
            <person name="Barry K."/>
            <person name="Detter J.C."/>
            <person name="Glavina del Rio T."/>
            <person name="Hammon N."/>
            <person name="Israni S."/>
            <person name="Dalin E."/>
            <person name="Tice H."/>
            <person name="Pitluck S."/>
            <person name="Sims D."/>
            <person name="Brettin T."/>
            <person name="Bruce D."/>
            <person name="Han C."/>
            <person name="Tapia R."/>
            <person name="Gilna P."/>
            <person name="Schmutz J."/>
            <person name="Larimer F."/>
            <person name="Land M."/>
            <person name="Hauser L."/>
            <person name="Kyrpides N."/>
            <person name="Mikhailova N."/>
            <person name="Oremland R.S."/>
            <person name="Hoeft S.E."/>
            <person name="Switzer-Blum J."/>
            <person name="Kulp T."/>
            <person name="King G."/>
            <person name="Tabita R."/>
            <person name="Witte B."/>
            <person name="Santini J.M."/>
            <person name="Basu P."/>
            <person name="Hollibaugh J.T."/>
            <person name="Xie G."/>
            <person name="Stolz J.F."/>
            <person name="Richardson P."/>
        </authorList>
    </citation>
    <scope>NUCLEOTIDE SEQUENCE [LARGE SCALE GENOMIC DNA]</scope>
    <source>
        <strain evidence="4">ATCC BAA-1101 / DSM 17681 / MLHE-1</strain>
    </source>
</reference>
<dbReference type="InterPro" id="IPR012334">
    <property type="entry name" value="Pectin_lyas_fold"/>
</dbReference>
<evidence type="ECO:0008006" key="5">
    <source>
        <dbReference type="Google" id="ProtNLM"/>
    </source>
</evidence>
<dbReference type="KEGG" id="aeh:Mlg_0106"/>
<feature type="chain" id="PRO_5004167995" description="Right handed beta helix domain-containing protein" evidence="2">
    <location>
        <begin position="21"/>
        <end position="460"/>
    </location>
</feature>
<dbReference type="AlphaFoldDB" id="Q0ACH4"/>
<evidence type="ECO:0000313" key="4">
    <source>
        <dbReference type="Proteomes" id="UP000001962"/>
    </source>
</evidence>
<feature type="region of interest" description="Disordered" evidence="1">
    <location>
        <begin position="405"/>
        <end position="460"/>
    </location>
</feature>
<dbReference type="Gene3D" id="2.160.20.10">
    <property type="entry name" value="Single-stranded right-handed beta-helix, Pectin lyase-like"/>
    <property type="match status" value="1"/>
</dbReference>
<feature type="compositionally biased region" description="Basic and acidic residues" evidence="1">
    <location>
        <begin position="420"/>
        <end position="434"/>
    </location>
</feature>
<gene>
    <name evidence="3" type="ordered locus">Mlg_0106</name>
</gene>
<evidence type="ECO:0000256" key="1">
    <source>
        <dbReference type="SAM" id="MobiDB-lite"/>
    </source>
</evidence>
<evidence type="ECO:0000256" key="2">
    <source>
        <dbReference type="SAM" id="SignalP"/>
    </source>
</evidence>
<accession>Q0ACH4</accession>
<dbReference type="SUPFAM" id="SSF51126">
    <property type="entry name" value="Pectin lyase-like"/>
    <property type="match status" value="1"/>
</dbReference>